<keyword evidence="3" id="KW-1185">Reference proteome</keyword>
<feature type="region of interest" description="Disordered" evidence="1">
    <location>
        <begin position="26"/>
        <end position="60"/>
    </location>
</feature>
<proteinExistence type="predicted"/>
<gene>
    <name evidence="2" type="ORF">BDV25DRAFT_149206</name>
</gene>
<organism evidence="2 3">
    <name type="scientific">Aspergillus avenaceus</name>
    <dbReference type="NCBI Taxonomy" id="36643"/>
    <lineage>
        <taxon>Eukaryota</taxon>
        <taxon>Fungi</taxon>
        <taxon>Dikarya</taxon>
        <taxon>Ascomycota</taxon>
        <taxon>Pezizomycotina</taxon>
        <taxon>Eurotiomycetes</taxon>
        <taxon>Eurotiomycetidae</taxon>
        <taxon>Eurotiales</taxon>
        <taxon>Aspergillaceae</taxon>
        <taxon>Aspergillus</taxon>
        <taxon>Aspergillus subgen. Circumdati</taxon>
    </lineage>
</organism>
<reference evidence="2 3" key="1">
    <citation type="submission" date="2019-04" db="EMBL/GenBank/DDBJ databases">
        <title>Friends and foes A comparative genomics study of 23 Aspergillus species from section Flavi.</title>
        <authorList>
            <consortium name="DOE Joint Genome Institute"/>
            <person name="Kjaerbolling I."/>
            <person name="Vesth T."/>
            <person name="Frisvad J.C."/>
            <person name="Nybo J.L."/>
            <person name="Theobald S."/>
            <person name="Kildgaard S."/>
            <person name="Isbrandt T."/>
            <person name="Kuo A."/>
            <person name="Sato A."/>
            <person name="Lyhne E.K."/>
            <person name="Kogle M.E."/>
            <person name="Wiebenga A."/>
            <person name="Kun R.S."/>
            <person name="Lubbers R.J."/>
            <person name="Makela M.R."/>
            <person name="Barry K."/>
            <person name="Chovatia M."/>
            <person name="Clum A."/>
            <person name="Daum C."/>
            <person name="Haridas S."/>
            <person name="He G."/>
            <person name="LaButti K."/>
            <person name="Lipzen A."/>
            <person name="Mondo S."/>
            <person name="Riley R."/>
            <person name="Salamov A."/>
            <person name="Simmons B.A."/>
            <person name="Magnuson J.K."/>
            <person name="Henrissat B."/>
            <person name="Mortensen U.H."/>
            <person name="Larsen T.O."/>
            <person name="Devries R.P."/>
            <person name="Grigoriev I.V."/>
            <person name="Machida M."/>
            <person name="Baker S.E."/>
            <person name="Andersen M.R."/>
        </authorList>
    </citation>
    <scope>NUCLEOTIDE SEQUENCE [LARGE SCALE GENOMIC DNA]</scope>
    <source>
        <strain evidence="2 3">IBT 18842</strain>
    </source>
</reference>
<protein>
    <submittedName>
        <fullName evidence="2">Uncharacterized protein</fullName>
    </submittedName>
</protein>
<dbReference type="EMBL" id="ML742037">
    <property type="protein sequence ID" value="KAE8153649.1"/>
    <property type="molecule type" value="Genomic_DNA"/>
</dbReference>
<sequence length="60" mass="6620">MQTAIASLGRLPFLSLQTKFNPVLCSPSHTSTMTPTVLPRRGSTGVPQHHHRHQSQQFGI</sequence>
<evidence type="ECO:0000256" key="1">
    <source>
        <dbReference type="SAM" id="MobiDB-lite"/>
    </source>
</evidence>
<dbReference type="Proteomes" id="UP000325780">
    <property type="component" value="Unassembled WGS sequence"/>
</dbReference>
<evidence type="ECO:0000313" key="3">
    <source>
        <dbReference type="Proteomes" id="UP000325780"/>
    </source>
</evidence>
<evidence type="ECO:0000313" key="2">
    <source>
        <dbReference type="EMBL" id="KAE8153649.1"/>
    </source>
</evidence>
<accession>A0A5N6U5G1</accession>
<dbReference type="AlphaFoldDB" id="A0A5N6U5G1"/>
<name>A0A5N6U5G1_ASPAV</name>